<organism evidence="1 2">
    <name type="scientific">Promicromonospora thailandica</name>
    <dbReference type="NCBI Taxonomy" id="765201"/>
    <lineage>
        <taxon>Bacteria</taxon>
        <taxon>Bacillati</taxon>
        <taxon>Actinomycetota</taxon>
        <taxon>Actinomycetes</taxon>
        <taxon>Micrococcales</taxon>
        <taxon>Promicromonosporaceae</taxon>
        <taxon>Promicromonospora</taxon>
    </lineage>
</organism>
<name>A0A9X2G819_9MICO</name>
<dbReference type="Proteomes" id="UP001139493">
    <property type="component" value="Unassembled WGS sequence"/>
</dbReference>
<reference evidence="1" key="1">
    <citation type="submission" date="2022-06" db="EMBL/GenBank/DDBJ databases">
        <title>Genomic Encyclopedia of Archaeal and Bacterial Type Strains, Phase II (KMG-II): from individual species to whole genera.</title>
        <authorList>
            <person name="Goeker M."/>
        </authorList>
    </citation>
    <scope>NUCLEOTIDE SEQUENCE</scope>
    <source>
        <strain evidence="1">DSM 26652</strain>
    </source>
</reference>
<keyword evidence="2" id="KW-1185">Reference proteome</keyword>
<dbReference type="EMBL" id="JAMTCS010000006">
    <property type="protein sequence ID" value="MCP2264924.1"/>
    <property type="molecule type" value="Genomic_DNA"/>
</dbReference>
<protein>
    <submittedName>
        <fullName evidence="1">Uncharacterized protein</fullName>
    </submittedName>
</protein>
<comment type="caution">
    <text evidence="1">The sequence shown here is derived from an EMBL/GenBank/DDBJ whole genome shotgun (WGS) entry which is preliminary data.</text>
</comment>
<dbReference type="AlphaFoldDB" id="A0A9X2G819"/>
<gene>
    <name evidence="1" type="ORF">APR03_002267</name>
</gene>
<accession>A0A9X2G819</accession>
<sequence length="339" mass="36728">MRPLKPLPVQLEVIASRQEGLISGAQLEEIGVDASWRHRLVRQCRLIRVARGVFDTYVVPPHLRTHPGVLDHLRRRAAWIGLLAGGPGSTAVGLCALALYTVKGLPRTIRPEVVVPGGGWRPARDGIVFRAAGDMVTARFAGEFRIASITDALALGVGQMRRDDAVAAMDDLLHTRTATVDDLVTAHDLARGHRHVETTHPWWQLADGRSESPLESRARLACVDAGIPPDTLQLEAVDGDGVFLGRVDLAWHLPDGTWLLAEVDGAEVHDTPEAVFRDRRRQNALVAVGGSRLLRFTATDVRGAMVETLSAVLRAAGWMPGRYDDDGRPATLGAVGTLL</sequence>
<evidence type="ECO:0000313" key="2">
    <source>
        <dbReference type="Proteomes" id="UP001139493"/>
    </source>
</evidence>
<evidence type="ECO:0000313" key="1">
    <source>
        <dbReference type="EMBL" id="MCP2264924.1"/>
    </source>
</evidence>
<proteinExistence type="predicted"/>